<organism evidence="11 12">
    <name type="scientific">Defluviicoccus vanus</name>
    <dbReference type="NCBI Taxonomy" id="111831"/>
    <lineage>
        <taxon>Bacteria</taxon>
        <taxon>Pseudomonadati</taxon>
        <taxon>Pseudomonadota</taxon>
        <taxon>Alphaproteobacteria</taxon>
        <taxon>Rhodospirillales</taxon>
        <taxon>Rhodospirillaceae</taxon>
        <taxon>Defluviicoccus</taxon>
    </lineage>
</organism>
<evidence type="ECO:0000313" key="11">
    <source>
        <dbReference type="EMBL" id="QNT70590.1"/>
    </source>
</evidence>
<evidence type="ECO:0000256" key="4">
    <source>
        <dbReference type="ARBA" id="ARBA00022723"/>
    </source>
</evidence>
<reference evidence="11 12" key="1">
    <citation type="submission" date="2020-05" db="EMBL/GenBank/DDBJ databases">
        <title>Complete closed genome sequence of Defluviicoccus vanus.</title>
        <authorList>
            <person name="Bessarab I."/>
            <person name="Arumugam K."/>
            <person name="Maszenan A.M."/>
            <person name="Seviour R.J."/>
            <person name="Williams R.B."/>
        </authorList>
    </citation>
    <scope>NUCLEOTIDE SEQUENCE [LARGE SCALE GENOMIC DNA]</scope>
    <source>
        <strain evidence="11 12">Ben 114</strain>
    </source>
</reference>
<dbReference type="PANTHER" id="PTHR30616:SF2">
    <property type="entry name" value="PURINE NUCLEOSIDE PHOSPHORYLASE LACC1"/>
    <property type="match status" value="1"/>
</dbReference>
<name>A0A7H1N4F4_9PROT</name>
<dbReference type="GO" id="GO:0005507">
    <property type="term" value="F:copper ion binding"/>
    <property type="evidence" value="ECO:0007669"/>
    <property type="project" value="TreeGrafter"/>
</dbReference>
<evidence type="ECO:0000256" key="10">
    <source>
        <dbReference type="RuleBase" id="RU361274"/>
    </source>
</evidence>
<comment type="catalytic activity">
    <reaction evidence="7">
        <text>adenosine + H2O + H(+) = inosine + NH4(+)</text>
        <dbReference type="Rhea" id="RHEA:24408"/>
        <dbReference type="ChEBI" id="CHEBI:15377"/>
        <dbReference type="ChEBI" id="CHEBI:15378"/>
        <dbReference type="ChEBI" id="CHEBI:16335"/>
        <dbReference type="ChEBI" id="CHEBI:17596"/>
        <dbReference type="ChEBI" id="CHEBI:28938"/>
        <dbReference type="EC" id="3.5.4.4"/>
    </reaction>
    <physiologicalReaction direction="left-to-right" evidence="7">
        <dbReference type="Rhea" id="RHEA:24409"/>
    </physiologicalReaction>
</comment>
<dbReference type="PANTHER" id="PTHR30616">
    <property type="entry name" value="UNCHARACTERIZED PROTEIN YFIH"/>
    <property type="match status" value="1"/>
</dbReference>
<dbReference type="GO" id="GO:0017061">
    <property type="term" value="F:S-methyl-5-thioadenosine phosphorylase activity"/>
    <property type="evidence" value="ECO:0007669"/>
    <property type="project" value="UniProtKB-EC"/>
</dbReference>
<keyword evidence="6" id="KW-0862">Zinc</keyword>
<keyword evidence="5" id="KW-0378">Hydrolase</keyword>
<dbReference type="GO" id="GO:0016787">
    <property type="term" value="F:hydrolase activity"/>
    <property type="evidence" value="ECO:0007669"/>
    <property type="project" value="UniProtKB-KW"/>
</dbReference>
<evidence type="ECO:0000256" key="5">
    <source>
        <dbReference type="ARBA" id="ARBA00022801"/>
    </source>
</evidence>
<dbReference type="InterPro" id="IPR038371">
    <property type="entry name" value="Cu_polyphenol_OxRdtase_sf"/>
</dbReference>
<dbReference type="KEGG" id="dvn:HQ394_16220"/>
<keyword evidence="3" id="KW-0808">Transferase</keyword>
<dbReference type="Pfam" id="PF02578">
    <property type="entry name" value="Cu-oxidase_4"/>
    <property type="match status" value="1"/>
</dbReference>
<evidence type="ECO:0000256" key="7">
    <source>
        <dbReference type="ARBA" id="ARBA00047989"/>
    </source>
</evidence>
<gene>
    <name evidence="11" type="primary">pgeF</name>
    <name evidence="11" type="ORF">HQ394_16220</name>
</gene>
<protein>
    <recommendedName>
        <fullName evidence="10">Purine nucleoside phosphorylase</fullName>
    </recommendedName>
</protein>
<evidence type="ECO:0000256" key="6">
    <source>
        <dbReference type="ARBA" id="ARBA00022833"/>
    </source>
</evidence>
<dbReference type="InterPro" id="IPR011324">
    <property type="entry name" value="Cytotoxic_necrot_fac-like_cat"/>
</dbReference>
<dbReference type="InterPro" id="IPR003730">
    <property type="entry name" value="Cu_polyphenol_OxRdtase"/>
</dbReference>
<proteinExistence type="inferred from homology"/>
<sequence length="255" mass="27220">MLTAPPLATSDRVRHAFFSREGGVSEGIYASLNCGLGSGDDPERVHHNRAQAMVRLQLPPAALATARQVHSARAVIIDRPWREGERPDADGLVTNQPGVALGILTADCAPVLFADAEAGVIGAAHAGWRGAWDGILAATVAAMLKLGARPERIAAVVGPCIRQPSYEVSEAFRRQFVEDEPANAALFVPSSRAEHFRFDLAGYVQRRLQAMALGSIAVLPHDTFADPAQFFSFRRVTLNGGGDYGRMLSAIALVA</sequence>
<comment type="similarity">
    <text evidence="2 10">Belongs to the purine nucleoside phosphorylase YfiH/LACC1 family.</text>
</comment>
<evidence type="ECO:0000256" key="3">
    <source>
        <dbReference type="ARBA" id="ARBA00022679"/>
    </source>
</evidence>
<comment type="catalytic activity">
    <reaction evidence="1">
        <text>inosine + phosphate = alpha-D-ribose 1-phosphate + hypoxanthine</text>
        <dbReference type="Rhea" id="RHEA:27646"/>
        <dbReference type="ChEBI" id="CHEBI:17368"/>
        <dbReference type="ChEBI" id="CHEBI:17596"/>
        <dbReference type="ChEBI" id="CHEBI:43474"/>
        <dbReference type="ChEBI" id="CHEBI:57720"/>
        <dbReference type="EC" id="2.4.2.1"/>
    </reaction>
    <physiologicalReaction direction="left-to-right" evidence="1">
        <dbReference type="Rhea" id="RHEA:27647"/>
    </physiologicalReaction>
</comment>
<dbReference type="Gene3D" id="3.60.140.10">
    <property type="entry name" value="CNF1/YfiH-like putative cysteine hydrolases"/>
    <property type="match status" value="1"/>
</dbReference>
<dbReference type="CDD" id="cd16833">
    <property type="entry name" value="YfiH"/>
    <property type="match status" value="1"/>
</dbReference>
<evidence type="ECO:0000256" key="1">
    <source>
        <dbReference type="ARBA" id="ARBA00000553"/>
    </source>
</evidence>
<evidence type="ECO:0000256" key="9">
    <source>
        <dbReference type="ARBA" id="ARBA00049893"/>
    </source>
</evidence>
<comment type="catalytic activity">
    <reaction evidence="9">
        <text>S-methyl-5'-thioadenosine + phosphate = 5-(methylsulfanyl)-alpha-D-ribose 1-phosphate + adenine</text>
        <dbReference type="Rhea" id="RHEA:11852"/>
        <dbReference type="ChEBI" id="CHEBI:16708"/>
        <dbReference type="ChEBI" id="CHEBI:17509"/>
        <dbReference type="ChEBI" id="CHEBI:43474"/>
        <dbReference type="ChEBI" id="CHEBI:58533"/>
        <dbReference type="EC" id="2.4.2.28"/>
    </reaction>
    <physiologicalReaction direction="left-to-right" evidence="9">
        <dbReference type="Rhea" id="RHEA:11853"/>
    </physiologicalReaction>
</comment>
<dbReference type="SUPFAM" id="SSF64438">
    <property type="entry name" value="CNF1/YfiH-like putative cysteine hydrolases"/>
    <property type="match status" value="1"/>
</dbReference>
<comment type="catalytic activity">
    <reaction evidence="8">
        <text>adenosine + phosphate = alpha-D-ribose 1-phosphate + adenine</text>
        <dbReference type="Rhea" id="RHEA:27642"/>
        <dbReference type="ChEBI" id="CHEBI:16335"/>
        <dbReference type="ChEBI" id="CHEBI:16708"/>
        <dbReference type="ChEBI" id="CHEBI:43474"/>
        <dbReference type="ChEBI" id="CHEBI:57720"/>
        <dbReference type="EC" id="2.4.2.1"/>
    </reaction>
    <physiologicalReaction direction="left-to-right" evidence="8">
        <dbReference type="Rhea" id="RHEA:27643"/>
    </physiologicalReaction>
</comment>
<evidence type="ECO:0000313" key="12">
    <source>
        <dbReference type="Proteomes" id="UP000516369"/>
    </source>
</evidence>
<evidence type="ECO:0000256" key="8">
    <source>
        <dbReference type="ARBA" id="ARBA00048968"/>
    </source>
</evidence>
<dbReference type="AlphaFoldDB" id="A0A7H1N4F4"/>
<keyword evidence="12" id="KW-1185">Reference proteome</keyword>
<dbReference type="EMBL" id="CP053923">
    <property type="protein sequence ID" value="QNT70590.1"/>
    <property type="molecule type" value="Genomic_DNA"/>
</dbReference>
<evidence type="ECO:0000256" key="2">
    <source>
        <dbReference type="ARBA" id="ARBA00007353"/>
    </source>
</evidence>
<dbReference type="NCBIfam" id="TIGR00726">
    <property type="entry name" value="peptidoglycan editing factor PgeF"/>
    <property type="match status" value="1"/>
</dbReference>
<keyword evidence="4" id="KW-0479">Metal-binding</keyword>
<dbReference type="RefSeq" id="WP_190261065.1">
    <property type="nucleotide sequence ID" value="NZ_CP053923.1"/>
</dbReference>
<accession>A0A7H1N4F4</accession>
<dbReference type="Proteomes" id="UP000516369">
    <property type="component" value="Chromosome"/>
</dbReference>